<organism evidence="1 2">
    <name type="scientific">Agaribacter flavus</name>
    <dbReference type="NCBI Taxonomy" id="1902781"/>
    <lineage>
        <taxon>Bacteria</taxon>
        <taxon>Pseudomonadati</taxon>
        <taxon>Pseudomonadota</taxon>
        <taxon>Gammaproteobacteria</taxon>
        <taxon>Alteromonadales</taxon>
        <taxon>Alteromonadaceae</taxon>
        <taxon>Agaribacter</taxon>
    </lineage>
</organism>
<comment type="caution">
    <text evidence="1">The sequence shown here is derived from an EMBL/GenBank/DDBJ whole genome shotgun (WGS) entry which is preliminary data.</text>
</comment>
<keyword evidence="2" id="KW-1185">Reference proteome</keyword>
<dbReference type="PANTHER" id="PTHR17985:SF8">
    <property type="entry name" value="TRANSPORT AND GOLGI ORGANIZATION PROTEIN 2 HOMOLOG"/>
    <property type="match status" value="1"/>
</dbReference>
<reference evidence="2" key="1">
    <citation type="journal article" date="2019" name="Int. J. Syst. Evol. Microbiol.">
        <title>The Global Catalogue of Microorganisms (GCM) 10K type strain sequencing project: providing services to taxonomists for standard genome sequencing and annotation.</title>
        <authorList>
            <consortium name="The Broad Institute Genomics Platform"/>
            <consortium name="The Broad Institute Genome Sequencing Center for Infectious Disease"/>
            <person name="Wu L."/>
            <person name="Ma J."/>
        </authorList>
    </citation>
    <scope>NUCLEOTIDE SEQUENCE [LARGE SCALE GENOMIC DNA]</scope>
    <source>
        <strain evidence="2">KCTC 52473</strain>
    </source>
</reference>
<gene>
    <name evidence="1" type="ORF">ACFOHL_02375</name>
</gene>
<evidence type="ECO:0000313" key="1">
    <source>
        <dbReference type="EMBL" id="MFC3120456.1"/>
    </source>
</evidence>
<dbReference type="InterPro" id="IPR008551">
    <property type="entry name" value="TANGO2"/>
</dbReference>
<dbReference type="RefSeq" id="WP_376918599.1">
    <property type="nucleotide sequence ID" value="NZ_JBHRSW010000005.1"/>
</dbReference>
<dbReference type="EMBL" id="JBHRSW010000005">
    <property type="protein sequence ID" value="MFC3120456.1"/>
    <property type="molecule type" value="Genomic_DNA"/>
</dbReference>
<dbReference type="Proteomes" id="UP001595478">
    <property type="component" value="Unassembled WGS sequence"/>
</dbReference>
<evidence type="ECO:0000313" key="2">
    <source>
        <dbReference type="Proteomes" id="UP001595478"/>
    </source>
</evidence>
<dbReference type="Pfam" id="PF05742">
    <property type="entry name" value="TANGO2"/>
    <property type="match status" value="1"/>
</dbReference>
<protein>
    <submittedName>
        <fullName evidence="1">NRDE family protein</fullName>
    </submittedName>
</protein>
<sequence>MCILFIAVQQHPDYPLIIAANRDEFHQRPTLKSSFWEPEAQLLAGKDVTANGSWMGITRSGKLAALTNIRAPGRDRADATTRGELVIDYLQQDYSSDSYLQKIASNKDNYNGFNLLYGELDNLHVYNNYEDHHETLKKGVYGLSNAMLNTPWPKIDKGRQALADYCSAPSHLNIEHLFELLKNDSPADDSILPKTGVPIERERLLSSIFIKSPDYGTRSSTVLLIDNTHSVYWEERSFDPDGNETQRCDFKFTI</sequence>
<name>A0ABV7FMI7_9ALTE</name>
<accession>A0ABV7FMI7</accession>
<proteinExistence type="predicted"/>
<dbReference type="PANTHER" id="PTHR17985">
    <property type="entry name" value="SER/THR-RICH PROTEIN T10 IN DGCR REGION"/>
    <property type="match status" value="1"/>
</dbReference>